<evidence type="ECO:0000313" key="1">
    <source>
        <dbReference type="EMBL" id="KAK8201888.1"/>
    </source>
</evidence>
<comment type="caution">
    <text evidence="1">The sequence shown here is derived from an EMBL/GenBank/DDBJ whole genome shotgun (WGS) entry which is preliminary data.</text>
</comment>
<name>A0ACC3SC88_9PEZI</name>
<reference evidence="1" key="1">
    <citation type="submission" date="2024-02" db="EMBL/GenBank/DDBJ databases">
        <title>Metagenome Assembled Genome of Zalaria obscura JY119.</title>
        <authorList>
            <person name="Vighnesh L."/>
            <person name="Jagadeeshwari U."/>
            <person name="Venkata Ramana C."/>
            <person name="Sasikala C."/>
        </authorList>
    </citation>
    <scope>NUCLEOTIDE SEQUENCE</scope>
    <source>
        <strain evidence="1">JY119</strain>
    </source>
</reference>
<accession>A0ACC3SC88</accession>
<sequence>MASRVSTISQALRRHSVNMDGASSVIAVVSLVIQLADSVNKIHEFLKTVRSAPAELTRLIEELDTLHTLLDDSKAIIELQASSRNARPPLQSYNKALKLCESSITPLDTFVEKNKARGSSWASFKLSRGAKYEQCVNGPDDHDDWEYQVMQVVMVALTRCSLVLSTAKPGVCIPLGTLSSRPLTAATEAMVKPDVSQNAFQSLSAHCSPRIPSYPGTSIGKTNTDHGSVWGIQRRTITYKSTTRNAVGHEVPHDRTSDILYEENVAVVPLSWLRLAIELRWRGRCAIPQPSLRVWTVVSWKSPTIDFITEGYLEEIQTSITDGTLNPYTMDDEGLTLLDVSVHFP</sequence>
<organism evidence="1 2">
    <name type="scientific">Zalaria obscura</name>
    <dbReference type="NCBI Taxonomy" id="2024903"/>
    <lineage>
        <taxon>Eukaryota</taxon>
        <taxon>Fungi</taxon>
        <taxon>Dikarya</taxon>
        <taxon>Ascomycota</taxon>
        <taxon>Pezizomycotina</taxon>
        <taxon>Dothideomycetes</taxon>
        <taxon>Dothideomycetidae</taxon>
        <taxon>Dothideales</taxon>
        <taxon>Zalariaceae</taxon>
        <taxon>Zalaria</taxon>
    </lineage>
</organism>
<protein>
    <submittedName>
        <fullName evidence="1">Uncharacterized protein</fullName>
    </submittedName>
</protein>
<gene>
    <name evidence="1" type="ORF">M8818_005412</name>
</gene>
<evidence type="ECO:0000313" key="2">
    <source>
        <dbReference type="Proteomes" id="UP001320706"/>
    </source>
</evidence>
<proteinExistence type="predicted"/>
<dbReference type="EMBL" id="JAMKPW020000033">
    <property type="protein sequence ID" value="KAK8201888.1"/>
    <property type="molecule type" value="Genomic_DNA"/>
</dbReference>
<dbReference type="Proteomes" id="UP001320706">
    <property type="component" value="Unassembled WGS sequence"/>
</dbReference>
<keyword evidence="2" id="KW-1185">Reference proteome</keyword>